<name>A0A2T1EDM2_9CYAN</name>
<reference evidence="2" key="1">
    <citation type="submission" date="2018-02" db="EMBL/GenBank/DDBJ databases">
        <authorList>
            <person name="Moore K."/>
            <person name="Momper L."/>
        </authorList>
    </citation>
    <scope>NUCLEOTIDE SEQUENCE [LARGE SCALE GENOMIC DNA]</scope>
    <source>
        <strain evidence="2">ULC18</strain>
    </source>
</reference>
<sequence length="79" mass="8299">MDLPIAPLTTALTDNLLGAFASTNKTQSTASTTNILGVFGQTGNPEKPVQRLTAEPANKSLYGSILAVSWNHADMPISK</sequence>
<dbReference type="EMBL" id="PVWK01000048">
    <property type="protein sequence ID" value="PSB30795.1"/>
    <property type="molecule type" value="Genomic_DNA"/>
</dbReference>
<dbReference type="AlphaFoldDB" id="A0A2T1EDM2"/>
<reference evidence="1 2" key="2">
    <citation type="submission" date="2018-03" db="EMBL/GenBank/DDBJ databases">
        <title>The ancient ancestry and fast evolution of plastids.</title>
        <authorList>
            <person name="Moore K.R."/>
            <person name="Magnabosco C."/>
            <person name="Momper L."/>
            <person name="Gold D.A."/>
            <person name="Bosak T."/>
            <person name="Fournier G.P."/>
        </authorList>
    </citation>
    <scope>NUCLEOTIDE SEQUENCE [LARGE SCALE GENOMIC DNA]</scope>
    <source>
        <strain evidence="1 2">ULC18</strain>
    </source>
</reference>
<keyword evidence="2" id="KW-1185">Reference proteome</keyword>
<accession>A0A2T1EDM2</accession>
<gene>
    <name evidence="1" type="ORF">C7B82_08255</name>
</gene>
<dbReference type="Proteomes" id="UP000239576">
    <property type="component" value="Unassembled WGS sequence"/>
</dbReference>
<proteinExistence type="predicted"/>
<evidence type="ECO:0000313" key="2">
    <source>
        <dbReference type="Proteomes" id="UP000239576"/>
    </source>
</evidence>
<protein>
    <submittedName>
        <fullName evidence="1">Uncharacterized protein</fullName>
    </submittedName>
</protein>
<organism evidence="1 2">
    <name type="scientific">Stenomitos frigidus ULC18</name>
    <dbReference type="NCBI Taxonomy" id="2107698"/>
    <lineage>
        <taxon>Bacteria</taxon>
        <taxon>Bacillati</taxon>
        <taxon>Cyanobacteriota</taxon>
        <taxon>Cyanophyceae</taxon>
        <taxon>Leptolyngbyales</taxon>
        <taxon>Leptolyngbyaceae</taxon>
        <taxon>Stenomitos</taxon>
    </lineage>
</organism>
<evidence type="ECO:0000313" key="1">
    <source>
        <dbReference type="EMBL" id="PSB30795.1"/>
    </source>
</evidence>
<comment type="caution">
    <text evidence="1">The sequence shown here is derived from an EMBL/GenBank/DDBJ whole genome shotgun (WGS) entry which is preliminary data.</text>
</comment>